<name>A0AAN8M765_9TELE</name>
<dbReference type="Proteomes" id="UP001356427">
    <property type="component" value="Unassembled WGS sequence"/>
</dbReference>
<proteinExistence type="predicted"/>
<keyword evidence="2" id="KW-1185">Reference proteome</keyword>
<dbReference type="EMBL" id="JAGTTL010000008">
    <property type="protein sequence ID" value="KAK6319136.1"/>
    <property type="molecule type" value="Genomic_DNA"/>
</dbReference>
<accession>A0AAN8M765</accession>
<sequence>MFVQNNQPCTARKDNHRFPVGRYTHLCYQLSKQPACVHTTHTDRNPGSLSTSTTTTWTLILSPHQGSDPYE</sequence>
<reference evidence="1 2" key="1">
    <citation type="submission" date="2021-04" db="EMBL/GenBank/DDBJ databases">
        <authorList>
            <person name="De Guttry C."/>
            <person name="Zahm M."/>
            <person name="Klopp C."/>
            <person name="Cabau C."/>
            <person name="Louis A."/>
            <person name="Berthelot C."/>
            <person name="Parey E."/>
            <person name="Roest Crollius H."/>
            <person name="Montfort J."/>
            <person name="Robinson-Rechavi M."/>
            <person name="Bucao C."/>
            <person name="Bouchez O."/>
            <person name="Gislard M."/>
            <person name="Lluch J."/>
            <person name="Milhes M."/>
            <person name="Lampietro C."/>
            <person name="Lopez Roques C."/>
            <person name="Donnadieu C."/>
            <person name="Braasch I."/>
            <person name="Desvignes T."/>
            <person name="Postlethwait J."/>
            <person name="Bobe J."/>
            <person name="Wedekind C."/>
            <person name="Guiguen Y."/>
        </authorList>
    </citation>
    <scope>NUCLEOTIDE SEQUENCE [LARGE SCALE GENOMIC DNA]</scope>
    <source>
        <strain evidence="1">Cs_M1</strain>
        <tissue evidence="1">Blood</tissue>
    </source>
</reference>
<comment type="caution">
    <text evidence="1">The sequence shown here is derived from an EMBL/GenBank/DDBJ whole genome shotgun (WGS) entry which is preliminary data.</text>
</comment>
<evidence type="ECO:0000313" key="2">
    <source>
        <dbReference type="Proteomes" id="UP001356427"/>
    </source>
</evidence>
<gene>
    <name evidence="1" type="ORF">J4Q44_G00103470</name>
</gene>
<organism evidence="1 2">
    <name type="scientific">Coregonus suidteri</name>
    <dbReference type="NCBI Taxonomy" id="861788"/>
    <lineage>
        <taxon>Eukaryota</taxon>
        <taxon>Metazoa</taxon>
        <taxon>Chordata</taxon>
        <taxon>Craniata</taxon>
        <taxon>Vertebrata</taxon>
        <taxon>Euteleostomi</taxon>
        <taxon>Actinopterygii</taxon>
        <taxon>Neopterygii</taxon>
        <taxon>Teleostei</taxon>
        <taxon>Protacanthopterygii</taxon>
        <taxon>Salmoniformes</taxon>
        <taxon>Salmonidae</taxon>
        <taxon>Coregoninae</taxon>
        <taxon>Coregonus</taxon>
    </lineage>
</organism>
<protein>
    <submittedName>
        <fullName evidence="1">Uncharacterized protein</fullName>
    </submittedName>
</protein>
<evidence type="ECO:0000313" key="1">
    <source>
        <dbReference type="EMBL" id="KAK6319136.1"/>
    </source>
</evidence>
<dbReference type="AlphaFoldDB" id="A0AAN8M765"/>